<dbReference type="PANTHER" id="PTHR35535:SF1">
    <property type="entry name" value="HEAT SHOCK PROTEIN HSLJ"/>
    <property type="match status" value="1"/>
</dbReference>
<keyword evidence="3" id="KW-1185">Reference proteome</keyword>
<dbReference type="InterPro" id="IPR005184">
    <property type="entry name" value="DUF306_Meta_HslJ"/>
</dbReference>
<dbReference type="Gene3D" id="2.40.128.270">
    <property type="match status" value="1"/>
</dbReference>
<sequence length="165" mass="18501">MWLSLLNNSKDIMKLFILSLFVVLVFFTSCKCLKSQTSSVDGKEITKSEAEIVNSSIKDTKWKLVKLMGKDVSDKNAYILFSSEENKVYGNTSCNNFNGLYELNTGNQIKLSKIAATLMACPDMIVENEFMEILKKVDNYSINGKSMTLSKARMAPMAVFVASEF</sequence>
<dbReference type="EMBL" id="BMNR01000006">
    <property type="protein sequence ID" value="GGK31260.1"/>
    <property type="molecule type" value="Genomic_DNA"/>
</dbReference>
<proteinExistence type="predicted"/>
<feature type="domain" description="DUF306" evidence="1">
    <location>
        <begin position="55"/>
        <end position="160"/>
    </location>
</feature>
<evidence type="ECO:0000259" key="1">
    <source>
        <dbReference type="Pfam" id="PF03724"/>
    </source>
</evidence>
<dbReference type="InterPro" id="IPR053147">
    <property type="entry name" value="Hsp_HslJ-like"/>
</dbReference>
<reference evidence="2" key="2">
    <citation type="submission" date="2020-09" db="EMBL/GenBank/DDBJ databases">
        <authorList>
            <person name="Sun Q."/>
            <person name="Ohkuma M."/>
        </authorList>
    </citation>
    <scope>NUCLEOTIDE SEQUENCE</scope>
    <source>
        <strain evidence="2">JCM 12862</strain>
    </source>
</reference>
<evidence type="ECO:0000313" key="3">
    <source>
        <dbReference type="Proteomes" id="UP000612329"/>
    </source>
</evidence>
<accession>A0A8J3BQN7</accession>
<evidence type="ECO:0000313" key="2">
    <source>
        <dbReference type="EMBL" id="GGK31260.1"/>
    </source>
</evidence>
<dbReference type="Pfam" id="PF03724">
    <property type="entry name" value="META"/>
    <property type="match status" value="1"/>
</dbReference>
<name>A0A8J3BQN7_9FLAO</name>
<comment type="caution">
    <text evidence="2">The sequence shown here is derived from an EMBL/GenBank/DDBJ whole genome shotgun (WGS) entry which is preliminary data.</text>
</comment>
<protein>
    <recommendedName>
        <fullName evidence="1">DUF306 domain-containing protein</fullName>
    </recommendedName>
</protein>
<dbReference type="PANTHER" id="PTHR35535">
    <property type="entry name" value="HEAT SHOCK PROTEIN HSLJ"/>
    <property type="match status" value="1"/>
</dbReference>
<gene>
    <name evidence="2" type="ORF">GCM10007962_27120</name>
</gene>
<organism evidence="2 3">
    <name type="scientific">Yeosuana aromativorans</name>
    <dbReference type="NCBI Taxonomy" id="288019"/>
    <lineage>
        <taxon>Bacteria</taxon>
        <taxon>Pseudomonadati</taxon>
        <taxon>Bacteroidota</taxon>
        <taxon>Flavobacteriia</taxon>
        <taxon>Flavobacteriales</taxon>
        <taxon>Flavobacteriaceae</taxon>
        <taxon>Yeosuana</taxon>
    </lineage>
</organism>
<dbReference type="AlphaFoldDB" id="A0A8J3BQN7"/>
<reference evidence="2" key="1">
    <citation type="journal article" date="2014" name="Int. J. Syst. Evol. Microbiol.">
        <title>Complete genome sequence of Corynebacterium casei LMG S-19264T (=DSM 44701T), isolated from a smear-ripened cheese.</title>
        <authorList>
            <consortium name="US DOE Joint Genome Institute (JGI-PGF)"/>
            <person name="Walter F."/>
            <person name="Albersmeier A."/>
            <person name="Kalinowski J."/>
            <person name="Ruckert C."/>
        </authorList>
    </citation>
    <scope>NUCLEOTIDE SEQUENCE</scope>
    <source>
        <strain evidence="2">JCM 12862</strain>
    </source>
</reference>
<dbReference type="InterPro" id="IPR038670">
    <property type="entry name" value="HslJ-like_sf"/>
</dbReference>
<dbReference type="Proteomes" id="UP000612329">
    <property type="component" value="Unassembled WGS sequence"/>
</dbReference>